<dbReference type="Gramene" id="LPERR06G03020.1">
    <property type="protein sequence ID" value="LPERR06G03020.1"/>
    <property type="gene ID" value="LPERR06G03020"/>
</dbReference>
<reference evidence="3" key="2">
    <citation type="submission" date="2013-12" db="EMBL/GenBank/DDBJ databases">
        <authorList>
            <person name="Yu Y."/>
            <person name="Lee S."/>
            <person name="de Baynast K."/>
            <person name="Wissotski M."/>
            <person name="Liu L."/>
            <person name="Talag J."/>
            <person name="Goicoechea J."/>
            <person name="Angelova A."/>
            <person name="Jetty R."/>
            <person name="Kudrna D."/>
            <person name="Golser W."/>
            <person name="Rivera L."/>
            <person name="Zhang J."/>
            <person name="Wing R."/>
        </authorList>
    </citation>
    <scope>NUCLEOTIDE SEQUENCE</scope>
</reference>
<keyword evidence="3" id="KW-1185">Reference proteome</keyword>
<dbReference type="HOGENOM" id="CLU_1878417_0_0_1"/>
<feature type="region of interest" description="Disordered" evidence="1">
    <location>
        <begin position="1"/>
        <end position="84"/>
    </location>
</feature>
<reference evidence="2" key="3">
    <citation type="submission" date="2015-04" db="UniProtKB">
        <authorList>
            <consortium name="EnsemblPlants"/>
        </authorList>
    </citation>
    <scope>IDENTIFICATION</scope>
</reference>
<organism evidence="2 3">
    <name type="scientific">Leersia perrieri</name>
    <dbReference type="NCBI Taxonomy" id="77586"/>
    <lineage>
        <taxon>Eukaryota</taxon>
        <taxon>Viridiplantae</taxon>
        <taxon>Streptophyta</taxon>
        <taxon>Embryophyta</taxon>
        <taxon>Tracheophyta</taxon>
        <taxon>Spermatophyta</taxon>
        <taxon>Magnoliopsida</taxon>
        <taxon>Liliopsida</taxon>
        <taxon>Poales</taxon>
        <taxon>Poaceae</taxon>
        <taxon>BOP clade</taxon>
        <taxon>Oryzoideae</taxon>
        <taxon>Oryzeae</taxon>
        <taxon>Oryzinae</taxon>
        <taxon>Leersia</taxon>
    </lineage>
</organism>
<sequence>MCHVHPLGLRLSVGPEKPGSKTFTWPIPVSSTPPGLGKYLRQVARKESPGERVTARPVQATRGDESARPGGDGGGSGSATTLPPPTAALPGDCLHLAGSIRISRCCRSSSPCCPCPATAVAVCYITSLGMASCQPP</sequence>
<accession>A0A0D9WLW9</accession>
<dbReference type="Proteomes" id="UP000032180">
    <property type="component" value="Chromosome 6"/>
</dbReference>
<protein>
    <submittedName>
        <fullName evidence="2">Uncharacterized protein</fullName>
    </submittedName>
</protein>
<dbReference type="AlphaFoldDB" id="A0A0D9WLW9"/>
<evidence type="ECO:0000313" key="3">
    <source>
        <dbReference type="Proteomes" id="UP000032180"/>
    </source>
</evidence>
<proteinExistence type="predicted"/>
<evidence type="ECO:0000256" key="1">
    <source>
        <dbReference type="SAM" id="MobiDB-lite"/>
    </source>
</evidence>
<reference evidence="2 3" key="1">
    <citation type="submission" date="2012-08" db="EMBL/GenBank/DDBJ databases">
        <title>Oryza genome evolution.</title>
        <authorList>
            <person name="Wing R.A."/>
        </authorList>
    </citation>
    <scope>NUCLEOTIDE SEQUENCE</scope>
</reference>
<evidence type="ECO:0000313" key="2">
    <source>
        <dbReference type="EnsemblPlants" id="LPERR06G03020.1"/>
    </source>
</evidence>
<name>A0A0D9WLW9_9ORYZ</name>
<feature type="compositionally biased region" description="Basic and acidic residues" evidence="1">
    <location>
        <begin position="44"/>
        <end position="54"/>
    </location>
</feature>
<dbReference type="EnsemblPlants" id="LPERR06G03020.1">
    <property type="protein sequence ID" value="LPERR06G03020.1"/>
    <property type="gene ID" value="LPERR06G03020"/>
</dbReference>